<keyword evidence="4" id="KW-1185">Reference proteome</keyword>
<organism evidence="3 4">
    <name type="scientific">Furfurilactobacillus rossiae DSM 15814</name>
    <dbReference type="NCBI Taxonomy" id="1114972"/>
    <lineage>
        <taxon>Bacteria</taxon>
        <taxon>Bacillati</taxon>
        <taxon>Bacillota</taxon>
        <taxon>Bacilli</taxon>
        <taxon>Lactobacillales</taxon>
        <taxon>Lactobacillaceae</taxon>
        <taxon>Furfurilactobacillus</taxon>
    </lineage>
</organism>
<reference evidence="3 4" key="1">
    <citation type="journal article" date="2015" name="Genome Announc.">
        <title>Expanding the biotechnology potential of lactobacilli through comparative genomics of 213 strains and associated genera.</title>
        <authorList>
            <person name="Sun Z."/>
            <person name="Harris H.M."/>
            <person name="McCann A."/>
            <person name="Guo C."/>
            <person name="Argimon S."/>
            <person name="Zhang W."/>
            <person name="Yang X."/>
            <person name="Jeffery I.B."/>
            <person name="Cooney J.C."/>
            <person name="Kagawa T.F."/>
            <person name="Liu W."/>
            <person name="Song Y."/>
            <person name="Salvetti E."/>
            <person name="Wrobel A."/>
            <person name="Rasinkangas P."/>
            <person name="Parkhill J."/>
            <person name="Rea M.C."/>
            <person name="O'Sullivan O."/>
            <person name="Ritari J."/>
            <person name="Douillard F.P."/>
            <person name="Paul Ross R."/>
            <person name="Yang R."/>
            <person name="Briner A.E."/>
            <person name="Felis G.E."/>
            <person name="de Vos W.M."/>
            <person name="Barrangou R."/>
            <person name="Klaenhammer T.R."/>
            <person name="Caufield P.W."/>
            <person name="Cui Y."/>
            <person name="Zhang H."/>
            <person name="O'Toole P.W."/>
        </authorList>
    </citation>
    <scope>NUCLEOTIDE SEQUENCE [LARGE SCALE GENOMIC DNA]</scope>
    <source>
        <strain evidence="3 4">DSM 15814</strain>
    </source>
</reference>
<accession>A0A0R1RFC9</accession>
<dbReference type="InterPro" id="IPR009057">
    <property type="entry name" value="Homeodomain-like_sf"/>
</dbReference>
<sequence length="74" mass="9265">MSYQQVYTWVRKYEKDGINALQDRRGKRLNREPEELSEKERLELRIKELEERNDFLETREDLAKKLREIQRRNQ</sequence>
<name>A0A0R1RFC9_9LACO</name>
<dbReference type="SUPFAM" id="SSF46689">
    <property type="entry name" value="Homeodomain-like"/>
    <property type="match status" value="1"/>
</dbReference>
<keyword evidence="1" id="KW-0175">Coiled coil</keyword>
<dbReference type="InterPro" id="IPR055247">
    <property type="entry name" value="InsJ-like_HTH"/>
</dbReference>
<evidence type="ECO:0000256" key="1">
    <source>
        <dbReference type="SAM" id="Coils"/>
    </source>
</evidence>
<evidence type="ECO:0000313" key="4">
    <source>
        <dbReference type="Proteomes" id="UP000051999"/>
    </source>
</evidence>
<dbReference type="EMBL" id="AZFF01000048">
    <property type="protein sequence ID" value="KRL52291.1"/>
    <property type="molecule type" value="Genomic_DNA"/>
</dbReference>
<feature type="coiled-coil region" evidence="1">
    <location>
        <begin position="32"/>
        <end position="72"/>
    </location>
</feature>
<protein>
    <recommendedName>
        <fullName evidence="2">Insertion element IS150 protein InsJ-like helix-turn-helix domain-containing protein</fullName>
    </recommendedName>
</protein>
<proteinExistence type="predicted"/>
<dbReference type="PATRIC" id="fig|1114972.6.peg.2165"/>
<comment type="caution">
    <text evidence="3">The sequence shown here is derived from an EMBL/GenBank/DDBJ whole genome shotgun (WGS) entry which is preliminary data.</text>
</comment>
<dbReference type="Pfam" id="PF13518">
    <property type="entry name" value="HTH_28"/>
    <property type="match status" value="1"/>
</dbReference>
<gene>
    <name evidence="3" type="ORF">FD35_GL002119</name>
</gene>
<evidence type="ECO:0000313" key="3">
    <source>
        <dbReference type="EMBL" id="KRL52291.1"/>
    </source>
</evidence>
<dbReference type="Proteomes" id="UP000051999">
    <property type="component" value="Unassembled WGS sequence"/>
</dbReference>
<dbReference type="AlphaFoldDB" id="A0A0R1RFC9"/>
<feature type="domain" description="Insertion element IS150 protein InsJ-like helix-turn-helix" evidence="2">
    <location>
        <begin position="2"/>
        <end position="28"/>
    </location>
</feature>
<evidence type="ECO:0000259" key="2">
    <source>
        <dbReference type="Pfam" id="PF13518"/>
    </source>
</evidence>
<dbReference type="STRING" id="1114972.FD35_GL002119"/>